<keyword evidence="1" id="KW-0472">Membrane</keyword>
<name>A0A6N3BLV4_9ACTN</name>
<gene>
    <name evidence="2" type="primary">manZ_1</name>
    <name evidence="2" type="ORF">CILFYP54_00635</name>
</gene>
<feature type="transmembrane region" description="Helical" evidence="1">
    <location>
        <begin position="130"/>
        <end position="150"/>
    </location>
</feature>
<dbReference type="AlphaFoldDB" id="A0A6N3BLV4"/>
<evidence type="ECO:0000256" key="1">
    <source>
        <dbReference type="SAM" id="Phobius"/>
    </source>
</evidence>
<dbReference type="Pfam" id="PF03613">
    <property type="entry name" value="EIID-AGA"/>
    <property type="match status" value="1"/>
</dbReference>
<feature type="transmembrane region" description="Helical" evidence="1">
    <location>
        <begin position="265"/>
        <end position="283"/>
    </location>
</feature>
<keyword evidence="1" id="KW-0812">Transmembrane</keyword>
<dbReference type="PANTHER" id="PTHR32502">
    <property type="entry name" value="N-ACETYLGALACTOSAMINE PERMEASE II COMPONENT-RELATED"/>
    <property type="match status" value="1"/>
</dbReference>
<dbReference type="RefSeq" id="WP_006723457.1">
    <property type="nucleotide sequence ID" value="NZ_CACRTN010000015.1"/>
</dbReference>
<feature type="transmembrane region" description="Helical" evidence="1">
    <location>
        <begin position="156"/>
        <end position="178"/>
    </location>
</feature>
<feature type="transmembrane region" description="Helical" evidence="1">
    <location>
        <begin position="199"/>
        <end position="220"/>
    </location>
</feature>
<reference evidence="2" key="1">
    <citation type="submission" date="2019-11" db="EMBL/GenBank/DDBJ databases">
        <authorList>
            <person name="Feng L."/>
        </authorList>
    </citation>
    <scope>NUCLEOTIDE SEQUENCE</scope>
    <source>
        <strain evidence="2">CintestinalisLFYP54</strain>
    </source>
</reference>
<keyword evidence="1" id="KW-1133">Transmembrane helix</keyword>
<dbReference type="GO" id="GO:0009401">
    <property type="term" value="P:phosphoenolpyruvate-dependent sugar phosphotransferase system"/>
    <property type="evidence" value="ECO:0007669"/>
    <property type="project" value="InterPro"/>
</dbReference>
<dbReference type="InterPro" id="IPR004704">
    <property type="entry name" value="PTS_IID_man"/>
</dbReference>
<evidence type="ECO:0000313" key="2">
    <source>
        <dbReference type="EMBL" id="VYU05195.1"/>
    </source>
</evidence>
<accession>A0A6N3BLV4</accession>
<dbReference type="EMBL" id="CACRTN010000015">
    <property type="protein sequence ID" value="VYU05195.1"/>
    <property type="molecule type" value="Genomic_DNA"/>
</dbReference>
<feature type="transmembrane region" description="Helical" evidence="1">
    <location>
        <begin position="240"/>
        <end position="258"/>
    </location>
</feature>
<dbReference type="GO" id="GO:0005886">
    <property type="term" value="C:plasma membrane"/>
    <property type="evidence" value="ECO:0007669"/>
    <property type="project" value="TreeGrafter"/>
</dbReference>
<organism evidence="2">
    <name type="scientific">Collinsella intestinalis</name>
    <dbReference type="NCBI Taxonomy" id="147207"/>
    <lineage>
        <taxon>Bacteria</taxon>
        <taxon>Bacillati</taxon>
        <taxon>Actinomycetota</taxon>
        <taxon>Coriobacteriia</taxon>
        <taxon>Coriobacteriales</taxon>
        <taxon>Coriobacteriaceae</taxon>
        <taxon>Collinsella</taxon>
    </lineage>
</organism>
<proteinExistence type="predicted"/>
<dbReference type="InterPro" id="IPR050303">
    <property type="entry name" value="GatZ_KbaZ_carbometab"/>
</dbReference>
<sequence length="284" mass="31171">MTEELTRAMDPSAEEKKPACGMTPAEYRSIFWRSFTIQGSWSFDKMMAYGFAYALEKPLRRIYPNDDDFYAALERHTETFNITPHVSPFVMTLAVAMEEEAAANPNFDVKAINNLKVGLMGPLSGIGDSFFWGTFRVIAAGIGIGLASTGNIMGSLLYFALYTAIHFITKILAGKFGYKLGAQFLEKSEEEHLMERLSYGASILGMTVIGAMIATMVSLSTTLTFTLGGTETALQSIFDQIFPGLLPLAATFVCVWLFNKNVKTIYIVLGIFALSVLGCIVGIF</sequence>
<dbReference type="PROSITE" id="PS51108">
    <property type="entry name" value="PTS_EIID"/>
    <property type="match status" value="1"/>
</dbReference>
<dbReference type="PANTHER" id="PTHR32502:SF23">
    <property type="entry name" value="TRANSPORT PROTEIN, PTS SYSTEM"/>
    <property type="match status" value="1"/>
</dbReference>
<protein>
    <submittedName>
        <fullName evidence="2">Mannose permease IID component</fullName>
    </submittedName>
</protein>